<keyword evidence="8" id="KW-0449">Lipoprotein</keyword>
<evidence type="ECO:0000256" key="1">
    <source>
        <dbReference type="ARBA" id="ARBA00007150"/>
    </source>
</evidence>
<dbReference type="GO" id="GO:0005886">
    <property type="term" value="C:plasma membrane"/>
    <property type="evidence" value="ECO:0007669"/>
    <property type="project" value="InterPro"/>
</dbReference>
<feature type="transmembrane region" description="Helical" evidence="7">
    <location>
        <begin position="119"/>
        <end position="139"/>
    </location>
</feature>
<keyword evidence="4 7" id="KW-0812">Transmembrane</keyword>
<feature type="transmembrane region" description="Helical" evidence="7">
    <location>
        <begin position="159"/>
        <end position="180"/>
    </location>
</feature>
<evidence type="ECO:0000256" key="6">
    <source>
        <dbReference type="ARBA" id="ARBA00023136"/>
    </source>
</evidence>
<dbReference type="PANTHER" id="PTHR30589">
    <property type="entry name" value="PROLIPOPROTEIN DIACYLGLYCERYL TRANSFERASE"/>
    <property type="match status" value="1"/>
</dbReference>
<feature type="transmembrane region" description="Helical" evidence="7">
    <location>
        <begin position="12"/>
        <end position="30"/>
    </location>
</feature>
<evidence type="ECO:0000313" key="8">
    <source>
        <dbReference type="EMBL" id="MBB3119048.1"/>
    </source>
</evidence>
<reference evidence="8 9" key="1">
    <citation type="submission" date="2020-08" db="EMBL/GenBank/DDBJ databases">
        <title>Genomic Encyclopedia of Type Strains, Phase III (KMG-III): the genomes of soil and plant-associated and newly described type strains.</title>
        <authorList>
            <person name="Whitman W."/>
        </authorList>
    </citation>
    <scope>NUCLEOTIDE SEQUENCE [LARGE SCALE GENOMIC DNA]</scope>
    <source>
        <strain evidence="8 9">CECT 8897</strain>
    </source>
</reference>
<feature type="transmembrane region" description="Helical" evidence="7">
    <location>
        <begin position="220"/>
        <end position="241"/>
    </location>
</feature>
<keyword evidence="3 8" id="KW-0808">Transferase</keyword>
<evidence type="ECO:0000313" key="9">
    <source>
        <dbReference type="Proteomes" id="UP000541535"/>
    </source>
</evidence>
<dbReference type="GO" id="GO:0042158">
    <property type="term" value="P:lipoprotein biosynthetic process"/>
    <property type="evidence" value="ECO:0007669"/>
    <property type="project" value="InterPro"/>
</dbReference>
<sequence>MKALLLTPQTAQWVHLLCEWLALAGGFQLYRWQRRRASQEGVLQGSSFAVVLGCILGAAIGNKLVFWIEYPHLWQSAATSLGAWAAGQSLVGGLLGGLLGVELAKKMAGVRHSTGDQFILPLIVGTVIGRIGCFLAGLNDGTYGLLTALPWGVDFGDGVARHPTQLYDMLFVLAWGGWLLRQRPRWAGQSGFAFKLYLAGYLAWRLLVDAIKPLPYDYGAGLSGIQLVCLLALLCYTPLIVQQARRVPA</sequence>
<dbReference type="PANTHER" id="PTHR30589:SF0">
    <property type="entry name" value="PHOSPHATIDYLGLYCEROL--PROLIPOPROTEIN DIACYLGLYCERYL TRANSFERASE"/>
    <property type="match status" value="1"/>
</dbReference>
<gene>
    <name evidence="8" type="ORF">FHS03_002099</name>
</gene>
<dbReference type="EMBL" id="JACHXD010000005">
    <property type="protein sequence ID" value="MBB3119048.1"/>
    <property type="molecule type" value="Genomic_DNA"/>
</dbReference>
<dbReference type="AlphaFoldDB" id="A0A7W5FUC8"/>
<feature type="transmembrane region" description="Helical" evidence="7">
    <location>
        <begin position="192"/>
        <end position="208"/>
    </location>
</feature>
<proteinExistence type="inferred from homology"/>
<evidence type="ECO:0000256" key="7">
    <source>
        <dbReference type="SAM" id="Phobius"/>
    </source>
</evidence>
<evidence type="ECO:0000256" key="2">
    <source>
        <dbReference type="ARBA" id="ARBA00022475"/>
    </source>
</evidence>
<accession>A0A7W5FUC8</accession>
<dbReference type="RefSeq" id="WP_183440920.1">
    <property type="nucleotide sequence ID" value="NZ_JACHXD010000005.1"/>
</dbReference>
<evidence type="ECO:0000256" key="5">
    <source>
        <dbReference type="ARBA" id="ARBA00022989"/>
    </source>
</evidence>
<dbReference type="InterPro" id="IPR001640">
    <property type="entry name" value="Lgt"/>
</dbReference>
<feature type="transmembrane region" description="Helical" evidence="7">
    <location>
        <begin position="42"/>
        <end position="61"/>
    </location>
</feature>
<feature type="transmembrane region" description="Helical" evidence="7">
    <location>
        <begin position="81"/>
        <end position="99"/>
    </location>
</feature>
<comment type="similarity">
    <text evidence="1">Belongs to the Lgt family.</text>
</comment>
<protein>
    <submittedName>
        <fullName evidence="8">Prolipoprotein diacylglyceryltransferase</fullName>
    </submittedName>
</protein>
<keyword evidence="5 7" id="KW-1133">Transmembrane helix</keyword>
<evidence type="ECO:0000256" key="4">
    <source>
        <dbReference type="ARBA" id="ARBA00022692"/>
    </source>
</evidence>
<organism evidence="8 9">
    <name type="scientific">Pseudoduganella violacea</name>
    <dbReference type="NCBI Taxonomy" id="1715466"/>
    <lineage>
        <taxon>Bacteria</taxon>
        <taxon>Pseudomonadati</taxon>
        <taxon>Pseudomonadota</taxon>
        <taxon>Betaproteobacteria</taxon>
        <taxon>Burkholderiales</taxon>
        <taxon>Oxalobacteraceae</taxon>
        <taxon>Telluria group</taxon>
        <taxon>Pseudoduganella</taxon>
    </lineage>
</organism>
<name>A0A7W5FUC8_9BURK</name>
<dbReference type="Proteomes" id="UP000541535">
    <property type="component" value="Unassembled WGS sequence"/>
</dbReference>
<keyword evidence="9" id="KW-1185">Reference proteome</keyword>
<keyword evidence="6 7" id="KW-0472">Membrane</keyword>
<comment type="caution">
    <text evidence="8">The sequence shown here is derived from an EMBL/GenBank/DDBJ whole genome shotgun (WGS) entry which is preliminary data.</text>
</comment>
<keyword evidence="2" id="KW-1003">Cell membrane</keyword>
<evidence type="ECO:0000256" key="3">
    <source>
        <dbReference type="ARBA" id="ARBA00022679"/>
    </source>
</evidence>
<dbReference type="Pfam" id="PF01790">
    <property type="entry name" value="LGT"/>
    <property type="match status" value="1"/>
</dbReference>
<dbReference type="GO" id="GO:0008961">
    <property type="term" value="F:phosphatidylglycerol-prolipoprotein diacylglyceryl transferase activity"/>
    <property type="evidence" value="ECO:0007669"/>
    <property type="project" value="InterPro"/>
</dbReference>